<dbReference type="Pfam" id="PF06567">
    <property type="entry name" value="Neural_ProG_Cyt"/>
    <property type="match status" value="1"/>
</dbReference>
<dbReference type="GO" id="GO:0048858">
    <property type="term" value="P:cell projection morphogenesis"/>
    <property type="evidence" value="ECO:0000318"/>
    <property type="project" value="GO_Central"/>
</dbReference>
<feature type="compositionally biased region" description="Polar residues" evidence="1">
    <location>
        <begin position="392"/>
        <end position="401"/>
    </location>
</feature>
<feature type="compositionally biased region" description="Basic and acidic residues" evidence="1">
    <location>
        <begin position="422"/>
        <end position="431"/>
    </location>
</feature>
<gene>
    <name evidence="6" type="primary">LOC108718675</name>
</gene>
<feature type="region of interest" description="Disordered" evidence="1">
    <location>
        <begin position="270"/>
        <end position="296"/>
    </location>
</feature>
<dbReference type="OrthoDB" id="9935774at2759"/>
<reference evidence="6" key="1">
    <citation type="submission" date="2025-08" db="UniProtKB">
        <authorList>
            <consortium name="RefSeq"/>
        </authorList>
    </citation>
    <scope>IDENTIFICATION</scope>
    <source>
        <strain evidence="6">J_2021</strain>
        <tissue evidence="6">Erythrocytes</tissue>
    </source>
</reference>
<keyword evidence="2" id="KW-0812">Transmembrane</keyword>
<evidence type="ECO:0000259" key="3">
    <source>
        <dbReference type="Pfam" id="PF06566"/>
    </source>
</evidence>
<feature type="domain" description="Neural chondroitin sulphate proteoglycan cytoplasmic" evidence="4">
    <location>
        <begin position="686"/>
        <end position="804"/>
    </location>
</feature>
<feature type="compositionally biased region" description="Basic and acidic residues" evidence="1">
    <location>
        <begin position="783"/>
        <end position="792"/>
    </location>
</feature>
<keyword evidence="2" id="KW-0472">Membrane</keyword>
<feature type="region of interest" description="Disordered" evidence="1">
    <location>
        <begin position="349"/>
        <end position="431"/>
    </location>
</feature>
<sequence length="805" mass="87710">MGSVGGREGQRSEAPTSLWQPPLPRSLPVYRRSEAAVGLWALLYPLLSVSGASCPGGDSNPGGADPAQFSPSVISPLATMDSWLRYWSLAALLCPLILLLRAEPKNGTGMETIGLEVDPTTYSYNQPTAEGIILNEKVDVESKSGGEDFVGETSSWSPTTAEKSQGSLSTGAEGFDGSTTASQVAGGLSSTDGTHQLNPSGLALENNGSSTCEGCRGEDIVRKPPVRSLLAENHGEDEEPVTGMVWPFSREALDLEIRKRLLKSGIVSATESQEDAGSGDHHVQEQGRQVTHQSSLGKDWDLDEFIDRATASPSQTTITFSKGLVNPSTDKAISPDSAEIDHLLQVSREAVLQSPSSSDTDHRGQVSQNSRKEKDQGSYTVSERASDPLTAQGAQGTTDITMVTDKTESPPHASVPPVSQDKASEAPPDHSVDDLINFDYYDLFNIDGHGGLGHFPGSSIPGGDSTKKNHDKKVPWPMPELYDDFTPFDESDFYPTTSFYADGDDEGIIEDDDDDDDIEDTDDIDDEDTRARDVANAPKAATLTPKLQTIMVDEKPTGRQHTPHQTFILYGGDVHPKFHPDINKDLSQTASNDSSSECRNGYVRRNNSCKSVCEIYPTYCYNGGQCYIVENTGAFCRCNTQDYIWHKGMRCESIVTDFQVMCVAVGTAALVVLLLFMMTVFFAKKLYLLKTENYKLRKRNRYRTPSELHNDNFSLSTIAEGSHPNVRKLCDTPSNLSPHARALAYYDNVICQEDPNAPQKVQDLPKACLKDEEPFNIQNSLSPKHDSGKGDPDNADVNCVLNNLT</sequence>
<feature type="region of interest" description="Disordered" evidence="1">
    <location>
        <begin position="499"/>
        <end position="529"/>
    </location>
</feature>
<evidence type="ECO:0000313" key="6">
    <source>
        <dbReference type="RefSeq" id="XP_041421655.1"/>
    </source>
</evidence>
<dbReference type="GeneID" id="108718675"/>
<feature type="compositionally biased region" description="Basic and acidic residues" evidence="1">
    <location>
        <begin position="359"/>
        <end position="376"/>
    </location>
</feature>
<feature type="compositionally biased region" description="Polar residues" evidence="1">
    <location>
        <begin position="286"/>
        <end position="296"/>
    </location>
</feature>
<feature type="compositionally biased region" description="Polar residues" evidence="1">
    <location>
        <begin position="152"/>
        <end position="170"/>
    </location>
</feature>
<dbReference type="PANTHER" id="PTHR15381:SF1">
    <property type="entry name" value="CHONDROITIN SULFATE PROTEOGLYCAN 5"/>
    <property type="match status" value="1"/>
</dbReference>
<evidence type="ECO:0000259" key="4">
    <source>
        <dbReference type="Pfam" id="PF06567"/>
    </source>
</evidence>
<dbReference type="CTD" id="108718675"/>
<feature type="domain" description="CSPG5 sulphate attachment" evidence="3">
    <location>
        <begin position="413"/>
        <end position="504"/>
    </location>
</feature>
<proteinExistence type="predicted"/>
<dbReference type="Pfam" id="PF06566">
    <property type="entry name" value="Chon_Sulph_att"/>
    <property type="match status" value="1"/>
</dbReference>
<keyword evidence="2" id="KW-1133">Transmembrane helix</keyword>
<feature type="region of interest" description="Disordered" evidence="1">
    <location>
        <begin position="143"/>
        <end position="210"/>
    </location>
</feature>
<keyword evidence="5" id="KW-1185">Reference proteome</keyword>
<accession>A0A8J1KWH7</accession>
<organism evidence="5 6">
    <name type="scientific">Xenopus laevis</name>
    <name type="common">African clawed frog</name>
    <dbReference type="NCBI Taxonomy" id="8355"/>
    <lineage>
        <taxon>Eukaryota</taxon>
        <taxon>Metazoa</taxon>
        <taxon>Chordata</taxon>
        <taxon>Craniata</taxon>
        <taxon>Vertebrata</taxon>
        <taxon>Euteleostomi</taxon>
        <taxon>Amphibia</taxon>
        <taxon>Batrachia</taxon>
        <taxon>Anura</taxon>
        <taxon>Pipoidea</taxon>
        <taxon>Pipidae</taxon>
        <taxon>Xenopodinae</taxon>
        <taxon>Xenopus</taxon>
        <taxon>Xenopus</taxon>
    </lineage>
</organism>
<dbReference type="Proteomes" id="UP000186698">
    <property type="component" value="Chromosome 6L"/>
</dbReference>
<dbReference type="AlphaFoldDB" id="A0A8J1KWH7"/>
<feature type="compositionally biased region" description="Acidic residues" evidence="1">
    <location>
        <begin position="502"/>
        <end position="528"/>
    </location>
</feature>
<evidence type="ECO:0000256" key="1">
    <source>
        <dbReference type="SAM" id="MobiDB-lite"/>
    </source>
</evidence>
<evidence type="ECO:0000313" key="5">
    <source>
        <dbReference type="Proteomes" id="UP000186698"/>
    </source>
</evidence>
<protein>
    <submittedName>
        <fullName evidence="6">Uncharacterized protein LOC108718675 isoform X1</fullName>
    </submittedName>
</protein>
<dbReference type="InterPro" id="IPR010555">
    <property type="entry name" value="CSPG5_S_attach_dom"/>
</dbReference>
<dbReference type="InterPro" id="IPR009505">
    <property type="entry name" value="Neural_ProG_Cyt"/>
</dbReference>
<dbReference type="PANTHER" id="PTHR15381">
    <property type="entry name" value="CHONDROITIN SULFATE PROTEOGLYCAN 5 -RELATED"/>
    <property type="match status" value="1"/>
</dbReference>
<evidence type="ECO:0000256" key="2">
    <source>
        <dbReference type="SAM" id="Phobius"/>
    </source>
</evidence>
<dbReference type="GO" id="GO:0045202">
    <property type="term" value="C:synapse"/>
    <property type="evidence" value="ECO:0000318"/>
    <property type="project" value="GO_Central"/>
</dbReference>
<feature type="transmembrane region" description="Helical" evidence="2">
    <location>
        <begin position="658"/>
        <end position="683"/>
    </location>
</feature>
<feature type="region of interest" description="Disordered" evidence="1">
    <location>
        <begin position="778"/>
        <end position="797"/>
    </location>
</feature>
<name>A0A8J1KWH7_XENLA</name>
<dbReference type="RefSeq" id="XP_041421655.1">
    <property type="nucleotide sequence ID" value="XM_041565721.1"/>
</dbReference>
<feature type="compositionally biased region" description="Polar residues" evidence="1">
    <location>
        <begin position="177"/>
        <end position="199"/>
    </location>
</feature>